<dbReference type="GO" id="GO:0004531">
    <property type="term" value="F:deoxyribonuclease II activity"/>
    <property type="evidence" value="ECO:0007669"/>
    <property type="project" value="InterPro"/>
</dbReference>
<dbReference type="PANTHER" id="PTHR10858">
    <property type="entry name" value="DEOXYRIBONUCLEASE II"/>
    <property type="match status" value="1"/>
</dbReference>
<evidence type="ECO:0000256" key="2">
    <source>
        <dbReference type="ARBA" id="ARBA00022801"/>
    </source>
</evidence>
<keyword evidence="2" id="KW-0378">Hydrolase</keyword>
<dbReference type="CDD" id="cd09121">
    <property type="entry name" value="PLDc_DNaseII_2"/>
    <property type="match status" value="1"/>
</dbReference>
<dbReference type="EMBL" id="OB664430">
    <property type="protein sequence ID" value="CAD7232252.1"/>
    <property type="molecule type" value="Genomic_DNA"/>
</dbReference>
<dbReference type="InterPro" id="IPR004947">
    <property type="entry name" value="DNase_II"/>
</dbReference>
<reference evidence="3" key="1">
    <citation type="submission" date="2020-11" db="EMBL/GenBank/DDBJ databases">
        <authorList>
            <person name="Tran Van P."/>
        </authorList>
    </citation>
    <scope>NUCLEOTIDE SEQUENCE</scope>
</reference>
<gene>
    <name evidence="3" type="ORF">CTOB1V02_LOCUS10090</name>
</gene>
<evidence type="ECO:0000313" key="3">
    <source>
        <dbReference type="EMBL" id="CAD7232252.1"/>
    </source>
</evidence>
<dbReference type="PANTHER" id="PTHR10858:SF23">
    <property type="entry name" value="DEOXYRIBONUCLEASE II"/>
    <property type="match status" value="1"/>
</dbReference>
<dbReference type="Pfam" id="PF03265">
    <property type="entry name" value="DNase_II"/>
    <property type="match status" value="1"/>
</dbReference>
<name>A0A7R8WJS0_9CRUS</name>
<dbReference type="AlphaFoldDB" id="A0A7R8WJS0"/>
<dbReference type="GO" id="GO:0006309">
    <property type="term" value="P:apoptotic DNA fragmentation"/>
    <property type="evidence" value="ECO:0007669"/>
    <property type="project" value="TreeGrafter"/>
</dbReference>
<dbReference type="CDD" id="cd09120">
    <property type="entry name" value="PLDc_DNaseII_1"/>
    <property type="match status" value="1"/>
</dbReference>
<protein>
    <submittedName>
        <fullName evidence="3">Uncharacterized protein</fullName>
    </submittedName>
</protein>
<proteinExistence type="inferred from homology"/>
<evidence type="ECO:0000256" key="1">
    <source>
        <dbReference type="ARBA" id="ARBA00007527"/>
    </source>
</evidence>
<accession>A0A7R8WJS0</accession>
<sequence length="468" mass="52958">MPTKSFKTFEMSRPGNSMFGDGRRDLARELHNDQASYAAAADRHMLACLLRVAFWLCVGVSPELISGSGLSIMAQIRTYFVTFCVMWWHGCQSRAVNQGNCVDEYGAAHDWWVAYKLPEISHHSDEGVRKGVRYVFVTSDSFASTEERDIEDYTHGSGEPEWGYPDTHWQVGKYDIDDPRSIFGQTLKPLYDKSKKEKSSIFYILYNDEHPDGNTSLARGHTKGVVLLRPMPSLMPNWSGVWLLHSVPKFPPVPADGYGYPHTGRKYGQTAMCTTVHGPRTIESIGHNFLLNDMYIYDAMIPNSFRNFSPTMTLVATGHVRFDPPLSLVQHVWSAAGNHFVIFAKSGKWHKELYTDLVAPTLGQNLFTETWQNGHGRLLSNCSEGHPRVQNLEDLSFDVANVKFSSHDDHSKWCISQNELQPWVCVSDINRMVTQTVRGGGCICFDNLNLWKLFRALFKASDVETCPQ</sequence>
<dbReference type="OrthoDB" id="10261598at2759"/>
<organism evidence="3">
    <name type="scientific">Cyprideis torosa</name>
    <dbReference type="NCBI Taxonomy" id="163714"/>
    <lineage>
        <taxon>Eukaryota</taxon>
        <taxon>Metazoa</taxon>
        <taxon>Ecdysozoa</taxon>
        <taxon>Arthropoda</taxon>
        <taxon>Crustacea</taxon>
        <taxon>Oligostraca</taxon>
        <taxon>Ostracoda</taxon>
        <taxon>Podocopa</taxon>
        <taxon>Podocopida</taxon>
        <taxon>Cytherocopina</taxon>
        <taxon>Cytheroidea</taxon>
        <taxon>Cytherideidae</taxon>
        <taxon>Cyprideis</taxon>
    </lineage>
</organism>
<comment type="similarity">
    <text evidence="1">Belongs to the DNase II family.</text>
</comment>